<evidence type="ECO:0000313" key="2">
    <source>
        <dbReference type="Proteomes" id="UP000656367"/>
    </source>
</evidence>
<protein>
    <submittedName>
        <fullName evidence="1">Uncharacterized protein</fullName>
    </submittedName>
</protein>
<reference evidence="1" key="2">
    <citation type="submission" date="2020-09" db="EMBL/GenBank/DDBJ databases">
        <authorList>
            <person name="Sun Q."/>
            <person name="Ohkuma M."/>
        </authorList>
    </citation>
    <scope>NUCLEOTIDE SEQUENCE</scope>
    <source>
        <strain evidence="1">JCM 15759</strain>
    </source>
</reference>
<dbReference type="AlphaFoldDB" id="A0A830FX37"/>
<proteinExistence type="predicted"/>
<comment type="caution">
    <text evidence="1">The sequence shown here is derived from an EMBL/GenBank/DDBJ whole genome shotgun (WGS) entry which is preliminary data.</text>
</comment>
<name>A0A830FX37_HALAR</name>
<sequence>MFPPCNKRRQRIECELLMFCEVAHNVHALLGFELLLGAFDMISRNRIRIFSASEIADDAGADDFEAVCAWIDRNS</sequence>
<accession>A0A830FX37</accession>
<evidence type="ECO:0000313" key="1">
    <source>
        <dbReference type="EMBL" id="GGM51446.1"/>
    </source>
</evidence>
<organism evidence="1 2">
    <name type="scientific">Haloarcula argentinensis</name>
    <dbReference type="NCBI Taxonomy" id="43776"/>
    <lineage>
        <taxon>Archaea</taxon>
        <taxon>Methanobacteriati</taxon>
        <taxon>Methanobacteriota</taxon>
        <taxon>Stenosarchaea group</taxon>
        <taxon>Halobacteria</taxon>
        <taxon>Halobacteriales</taxon>
        <taxon>Haloarculaceae</taxon>
        <taxon>Haloarcula</taxon>
    </lineage>
</organism>
<reference evidence="1" key="1">
    <citation type="journal article" date="2014" name="Int. J. Syst. Evol. Microbiol.">
        <title>Complete genome sequence of Corynebacterium casei LMG S-19264T (=DSM 44701T), isolated from a smear-ripened cheese.</title>
        <authorList>
            <consortium name="US DOE Joint Genome Institute (JGI-PGF)"/>
            <person name="Walter F."/>
            <person name="Albersmeier A."/>
            <person name="Kalinowski J."/>
            <person name="Ruckert C."/>
        </authorList>
    </citation>
    <scope>NUCLEOTIDE SEQUENCE</scope>
    <source>
        <strain evidence="1">JCM 15759</strain>
    </source>
</reference>
<dbReference type="Proteomes" id="UP000656367">
    <property type="component" value="Unassembled WGS sequence"/>
</dbReference>
<dbReference type="EMBL" id="BMON01000007">
    <property type="protein sequence ID" value="GGM51446.1"/>
    <property type="molecule type" value="Genomic_DNA"/>
</dbReference>
<gene>
    <name evidence="1" type="ORF">GCM10009006_35770</name>
</gene>